<dbReference type="GO" id="GO:0016740">
    <property type="term" value="F:transferase activity"/>
    <property type="evidence" value="ECO:0007669"/>
    <property type="project" value="UniProtKB-KW"/>
</dbReference>
<evidence type="ECO:0000313" key="9">
    <source>
        <dbReference type="Proteomes" id="UP000683925"/>
    </source>
</evidence>
<evidence type="ECO:0000256" key="1">
    <source>
        <dbReference type="ARBA" id="ARBA00022679"/>
    </source>
</evidence>
<keyword evidence="3" id="KW-0677">Repeat</keyword>
<accession>A0A8S1V622</accession>
<keyword evidence="5" id="KW-0833">Ubl conjugation pathway</keyword>
<dbReference type="Proteomes" id="UP000683925">
    <property type="component" value="Unassembled WGS sequence"/>
</dbReference>
<keyword evidence="1" id="KW-0808">Transferase</keyword>
<sequence length="308" mass="36876">MRGLNQSTLKRKQLEVQRLKFVQNIRKPSQLNKYVGERNFQHCQCNLSFIRSFKLTCQRIRYQQGKHINRFEQKIKNCFNLLNTKSDYKEDLKQIGIYRESSLKYHKNDSCLFCISENMECYSLRCEHKFCKDCWDQMIDIQLSNFIPIVKCLEYRCFERLPHLYYKEILFKRMLDNDRNFTWCPVGQSFVQIVRRIIIIPQLAIFIMKSRGLKKQINLGYHQIPAYPNCKRYIQKIKSCMQISCVCGNDFCVKCSLPWNPDNGQDFYNCPFTAHNNKNPSQIMNQMCLNESAIYQINYQVFLRKSEG</sequence>
<dbReference type="GO" id="GO:0008270">
    <property type="term" value="F:zinc ion binding"/>
    <property type="evidence" value="ECO:0007669"/>
    <property type="project" value="UniProtKB-KW"/>
</dbReference>
<evidence type="ECO:0000256" key="2">
    <source>
        <dbReference type="ARBA" id="ARBA00022723"/>
    </source>
</evidence>
<dbReference type="EMBL" id="CAJJDP010000060">
    <property type="protein sequence ID" value="CAD8173018.1"/>
    <property type="molecule type" value="Genomic_DNA"/>
</dbReference>
<comment type="caution">
    <text evidence="8">The sequence shown here is derived from an EMBL/GenBank/DDBJ whole genome shotgun (WGS) entry which is preliminary data.</text>
</comment>
<name>A0A8S1V622_PAROT</name>
<dbReference type="OrthoDB" id="303865at2759"/>
<keyword evidence="2" id="KW-0479">Metal-binding</keyword>
<feature type="domain" description="RING-type" evidence="7">
    <location>
        <begin position="107"/>
        <end position="308"/>
    </location>
</feature>
<proteinExistence type="predicted"/>
<dbReference type="AlphaFoldDB" id="A0A8S1V622"/>
<evidence type="ECO:0000256" key="5">
    <source>
        <dbReference type="ARBA" id="ARBA00022786"/>
    </source>
</evidence>
<evidence type="ECO:0000256" key="4">
    <source>
        <dbReference type="ARBA" id="ARBA00022771"/>
    </source>
</evidence>
<gene>
    <name evidence="8" type="ORF">POCTA_138.1.T0610101</name>
</gene>
<evidence type="ECO:0000256" key="3">
    <source>
        <dbReference type="ARBA" id="ARBA00022737"/>
    </source>
</evidence>
<evidence type="ECO:0000313" key="8">
    <source>
        <dbReference type="EMBL" id="CAD8173018.1"/>
    </source>
</evidence>
<dbReference type="InterPro" id="IPR044066">
    <property type="entry name" value="TRIAD_supradom"/>
</dbReference>
<evidence type="ECO:0000256" key="6">
    <source>
        <dbReference type="ARBA" id="ARBA00022833"/>
    </source>
</evidence>
<evidence type="ECO:0000259" key="7">
    <source>
        <dbReference type="PROSITE" id="PS51873"/>
    </source>
</evidence>
<protein>
    <recommendedName>
        <fullName evidence="7">RING-type domain-containing protein</fullName>
    </recommendedName>
</protein>
<dbReference type="PROSITE" id="PS51873">
    <property type="entry name" value="TRIAD"/>
    <property type="match status" value="1"/>
</dbReference>
<keyword evidence="9" id="KW-1185">Reference proteome</keyword>
<keyword evidence="4" id="KW-0863">Zinc-finger</keyword>
<reference evidence="8" key="1">
    <citation type="submission" date="2021-01" db="EMBL/GenBank/DDBJ databases">
        <authorList>
            <consortium name="Genoscope - CEA"/>
            <person name="William W."/>
        </authorList>
    </citation>
    <scope>NUCLEOTIDE SEQUENCE</scope>
</reference>
<organism evidence="8 9">
    <name type="scientific">Paramecium octaurelia</name>
    <dbReference type="NCBI Taxonomy" id="43137"/>
    <lineage>
        <taxon>Eukaryota</taxon>
        <taxon>Sar</taxon>
        <taxon>Alveolata</taxon>
        <taxon>Ciliophora</taxon>
        <taxon>Intramacronucleata</taxon>
        <taxon>Oligohymenophorea</taxon>
        <taxon>Peniculida</taxon>
        <taxon>Parameciidae</taxon>
        <taxon>Paramecium</taxon>
    </lineage>
</organism>
<keyword evidence="6" id="KW-0862">Zinc</keyword>